<reference evidence="1" key="1">
    <citation type="submission" date="2015-07" db="EMBL/GenBank/DDBJ databases">
        <title>MeaNS - Measles Nucleotide Surveillance Program.</title>
        <authorList>
            <person name="Tran T."/>
            <person name="Druce J."/>
        </authorList>
    </citation>
    <scope>NUCLEOTIDE SEQUENCE</scope>
    <source>
        <strain evidence="1">UCB-OBI-ISO-001</strain>
        <tissue evidence="1">Gonad</tissue>
    </source>
</reference>
<gene>
    <name evidence="1" type="ORF">OCBIM_22009301mg</name>
</gene>
<dbReference type="EMBL" id="KQ417581">
    <property type="protein sequence ID" value="KOF91269.1"/>
    <property type="molecule type" value="Genomic_DNA"/>
</dbReference>
<evidence type="ECO:0000313" key="1">
    <source>
        <dbReference type="EMBL" id="KOF91269.1"/>
    </source>
</evidence>
<proteinExistence type="predicted"/>
<dbReference type="AlphaFoldDB" id="A0A0L8HQ20"/>
<sequence>MKKTVSTYSKSVPTLKRFVNETFHEDVQSVFIVYFFMYMHYGTMCKTVLCHCGMEPGLQTAKCTECSFA</sequence>
<organism evidence="1">
    <name type="scientific">Octopus bimaculoides</name>
    <name type="common">California two-spotted octopus</name>
    <dbReference type="NCBI Taxonomy" id="37653"/>
    <lineage>
        <taxon>Eukaryota</taxon>
        <taxon>Metazoa</taxon>
        <taxon>Spiralia</taxon>
        <taxon>Lophotrochozoa</taxon>
        <taxon>Mollusca</taxon>
        <taxon>Cephalopoda</taxon>
        <taxon>Coleoidea</taxon>
        <taxon>Octopodiformes</taxon>
        <taxon>Octopoda</taxon>
        <taxon>Incirrata</taxon>
        <taxon>Octopodidae</taxon>
        <taxon>Octopus</taxon>
    </lineage>
</organism>
<accession>A0A0L8HQ20</accession>
<name>A0A0L8HQ20_OCTBM</name>
<protein>
    <submittedName>
        <fullName evidence="1">Uncharacterized protein</fullName>
    </submittedName>
</protein>